<keyword evidence="4" id="KW-1185">Reference proteome</keyword>
<dbReference type="InterPro" id="IPR053208">
    <property type="entry name" value="GMC_Oxidoreductase_CD"/>
</dbReference>
<dbReference type="VEuPathDB" id="FungiDB:EYZ11_005458"/>
<dbReference type="PANTHER" id="PTHR47190:SF1">
    <property type="entry name" value="GLUCOSE-METHANOL-CHOLINE OXIDOREDUCTASE N-TERMINAL DOMAIN-CONTAINING PROTEIN"/>
    <property type="match status" value="1"/>
</dbReference>
<reference evidence="3 4" key="1">
    <citation type="submission" date="2019-03" db="EMBL/GenBank/DDBJ databases">
        <title>The genome sequence of a newly discovered highly antifungal drug resistant Aspergillus species, Aspergillus tanneri NIH 1004.</title>
        <authorList>
            <person name="Mounaud S."/>
            <person name="Singh I."/>
            <person name="Joardar V."/>
            <person name="Pakala S."/>
            <person name="Pakala S."/>
            <person name="Venepally P."/>
            <person name="Hoover J."/>
            <person name="Nierman W."/>
            <person name="Chung J."/>
            <person name="Losada L."/>
        </authorList>
    </citation>
    <scope>NUCLEOTIDE SEQUENCE [LARGE SCALE GENOMIC DNA]</scope>
    <source>
        <strain evidence="3 4">NIH1004</strain>
    </source>
</reference>
<evidence type="ECO:0000256" key="1">
    <source>
        <dbReference type="SAM" id="SignalP"/>
    </source>
</evidence>
<evidence type="ECO:0000259" key="2">
    <source>
        <dbReference type="Pfam" id="PF16010"/>
    </source>
</evidence>
<feature type="signal peptide" evidence="1">
    <location>
        <begin position="1"/>
        <end position="22"/>
    </location>
</feature>
<dbReference type="EMBL" id="SOSA01000175">
    <property type="protein sequence ID" value="THC95063.1"/>
    <property type="molecule type" value="Genomic_DNA"/>
</dbReference>
<dbReference type="Proteomes" id="UP000308092">
    <property type="component" value="Unassembled WGS sequence"/>
</dbReference>
<evidence type="ECO:0000313" key="3">
    <source>
        <dbReference type="EMBL" id="THC95063.1"/>
    </source>
</evidence>
<sequence length="228" mass="24333">MRFQSSALTLAIASTLFCPCLAQNPQPTVYTDPTTGICFDVWDIPGDSKTGGMAFGMALPSTALKTDATEFIGYLNCKERQGWCGIALGGSMTDSLLFVAYADGDVVRTSLRFTHKYAAPGVYTGNATVAEIAHEVTETGISFIFHCQDCLHWSQDGGSGRASTGSSMLDLGYAQSVQDPGNPSCAREAPLMLHDAQGTWTAMLDESATSDSYDQWRALANPTVPDNC</sequence>
<comment type="caution">
    <text evidence="3">The sequence shown here is derived from an EMBL/GenBank/DDBJ whole genome shotgun (WGS) entry which is preliminary data.</text>
</comment>
<keyword evidence="1" id="KW-0732">Signal</keyword>
<name>A0A4S3JI55_9EURO</name>
<feature type="chain" id="PRO_5020585808" description="Cellobiose dehydrogenase-like cytochrome domain-containing protein" evidence="1">
    <location>
        <begin position="23"/>
        <end position="228"/>
    </location>
</feature>
<dbReference type="Gene3D" id="2.60.40.1210">
    <property type="entry name" value="Cellobiose dehydrogenase, cytochrome domain"/>
    <property type="match status" value="1"/>
</dbReference>
<evidence type="ECO:0000313" key="4">
    <source>
        <dbReference type="Proteomes" id="UP000308092"/>
    </source>
</evidence>
<dbReference type="Pfam" id="PF16010">
    <property type="entry name" value="CDH-cyt"/>
    <property type="match status" value="1"/>
</dbReference>
<feature type="domain" description="Cellobiose dehydrogenase-like cytochrome" evidence="2">
    <location>
        <begin position="30"/>
        <end position="214"/>
    </location>
</feature>
<gene>
    <name evidence="3" type="ORF">EYZ11_005458</name>
</gene>
<dbReference type="FunFam" id="2.60.40.1210:FF:000004">
    <property type="entry name" value="Cellobiose dehydrogenase"/>
    <property type="match status" value="1"/>
</dbReference>
<organism evidence="3 4">
    <name type="scientific">Aspergillus tanneri</name>
    <dbReference type="NCBI Taxonomy" id="1220188"/>
    <lineage>
        <taxon>Eukaryota</taxon>
        <taxon>Fungi</taxon>
        <taxon>Dikarya</taxon>
        <taxon>Ascomycota</taxon>
        <taxon>Pezizomycotina</taxon>
        <taxon>Eurotiomycetes</taxon>
        <taxon>Eurotiomycetidae</taxon>
        <taxon>Eurotiales</taxon>
        <taxon>Aspergillaceae</taxon>
        <taxon>Aspergillus</taxon>
        <taxon>Aspergillus subgen. Circumdati</taxon>
    </lineage>
</organism>
<accession>A0A4S3JI55</accession>
<dbReference type="AlphaFoldDB" id="A0A4S3JI55"/>
<dbReference type="PANTHER" id="PTHR47190">
    <property type="entry name" value="DEHYDROGENASE, PUTATIVE-RELATED"/>
    <property type="match status" value="1"/>
</dbReference>
<protein>
    <recommendedName>
        <fullName evidence="2">Cellobiose dehydrogenase-like cytochrome domain-containing protein</fullName>
    </recommendedName>
</protein>
<dbReference type="CDD" id="cd09630">
    <property type="entry name" value="CDH_like_cytochrome"/>
    <property type="match status" value="1"/>
</dbReference>
<dbReference type="SUPFAM" id="SSF49344">
    <property type="entry name" value="CBD9-like"/>
    <property type="match status" value="1"/>
</dbReference>
<dbReference type="InterPro" id="IPR015920">
    <property type="entry name" value="Cellobiose_DH-like_cyt"/>
</dbReference>
<dbReference type="STRING" id="1220188.A0A4S3JI55"/>
<proteinExistence type="predicted"/>